<evidence type="ECO:0000313" key="1">
    <source>
        <dbReference type="EMBL" id="AYR24574.1"/>
    </source>
</evidence>
<gene>
    <name evidence="1" type="ORF">RC54_12415</name>
</gene>
<sequence>MHYLLERLANPPPAGAGQCGMVDLRPLVGAQIQRIVSTHTLASRNGTSLLETGLPHVVEQGVQEQLALQRYATQLTLLILRHEPRLLQPRTTIVATGLALTPYQLLVTGSLAPGADPEQFCFELPLP</sequence>
<accession>A0AAD0XHA2</accession>
<dbReference type="RefSeq" id="WP_058895499.1">
    <property type="nucleotide sequence ID" value="NZ_CP024996.1"/>
</dbReference>
<dbReference type="AlphaFoldDB" id="A0AAD0XHA2"/>
<proteinExistence type="predicted"/>
<organism evidence="1 2">
    <name type="scientific">Herbaspirillum rubrisubalbicans</name>
    <dbReference type="NCBI Taxonomy" id="80842"/>
    <lineage>
        <taxon>Bacteria</taxon>
        <taxon>Pseudomonadati</taxon>
        <taxon>Pseudomonadota</taxon>
        <taxon>Betaproteobacteria</taxon>
        <taxon>Burkholderiales</taxon>
        <taxon>Oxalobacteraceae</taxon>
        <taxon>Herbaspirillum</taxon>
    </lineage>
</organism>
<reference evidence="1 2" key="1">
    <citation type="submission" date="2017-11" db="EMBL/GenBank/DDBJ databases">
        <title>Complete genome sequence of Herbaspirillum rubrisubalbicans DSM 11543.</title>
        <authorList>
            <person name="Chen M."/>
            <person name="An Q."/>
        </authorList>
    </citation>
    <scope>NUCLEOTIDE SEQUENCE [LARGE SCALE GENOMIC DNA]</scope>
    <source>
        <strain evidence="1 2">DSM 11543</strain>
    </source>
</reference>
<name>A0AAD0XHA2_9BURK</name>
<dbReference type="EMBL" id="CP024996">
    <property type="protein sequence ID" value="AYR24574.1"/>
    <property type="molecule type" value="Genomic_DNA"/>
</dbReference>
<dbReference type="Proteomes" id="UP000269199">
    <property type="component" value="Chromosome"/>
</dbReference>
<protein>
    <submittedName>
        <fullName evidence="1">Type VI secretion system baseplate subunit TssE</fullName>
    </submittedName>
</protein>
<evidence type="ECO:0000313" key="2">
    <source>
        <dbReference type="Proteomes" id="UP000269199"/>
    </source>
</evidence>